<organism evidence="5 6">
    <name type="scientific">Candidatus Electronema aureum</name>
    <dbReference type="NCBI Taxonomy" id="2005002"/>
    <lineage>
        <taxon>Bacteria</taxon>
        <taxon>Pseudomonadati</taxon>
        <taxon>Thermodesulfobacteriota</taxon>
        <taxon>Desulfobulbia</taxon>
        <taxon>Desulfobulbales</taxon>
        <taxon>Desulfobulbaceae</taxon>
        <taxon>Candidatus Electronema</taxon>
    </lineage>
</organism>
<comment type="caution">
    <text evidence="5">The sequence shown here is derived from an EMBL/GenBank/DDBJ whole genome shotgun (WGS) entry which is preliminary data.</text>
</comment>
<feature type="domain" description="Outer membrane lipoprotein BamD-like" evidence="4">
    <location>
        <begin position="56"/>
        <end position="228"/>
    </location>
</feature>
<dbReference type="NCBIfam" id="TIGR03302">
    <property type="entry name" value="OM_YfiO"/>
    <property type="match status" value="1"/>
</dbReference>
<dbReference type="Pfam" id="PF13525">
    <property type="entry name" value="YfiO"/>
    <property type="match status" value="1"/>
</dbReference>
<dbReference type="Gene3D" id="1.25.40.10">
    <property type="entry name" value="Tetratricopeptide repeat domain"/>
    <property type="match status" value="1"/>
</dbReference>
<keyword evidence="2" id="KW-0472">Membrane</keyword>
<keyword evidence="1" id="KW-0732">Signal</keyword>
<proteinExistence type="inferred from homology"/>
<dbReference type="InterPro" id="IPR039565">
    <property type="entry name" value="BamD-like"/>
</dbReference>
<dbReference type="Proteomes" id="UP000316238">
    <property type="component" value="Unassembled WGS sequence"/>
</dbReference>
<gene>
    <name evidence="5" type="ORF">CDV28_12719</name>
</gene>
<dbReference type="HAMAP" id="MF_00922">
    <property type="entry name" value="OM_assembly_BamD"/>
    <property type="match status" value="1"/>
</dbReference>
<sequence length="277" mass="31380">MQTAVSKYRTTQPRSVIYVLLAATCLSLSGCGTVKDMFSSWSFGADKDEAFEQADTLAAKGMEDYKIANYSDALKSFQSIIDHHPFSPQALLAELKAADCQYYSGKYAEAKELYKIFEERHPTNEAVPYVMFQIGMCDLSRSSRIDRDPTGARDAVQSFSQLLRVHPDSPYASEAKARIQEGKEFIASHEYFVAVFYVRTSKYEQAQHRLKYLIATHPDAAVIPKAKELLTKLEAGKPPKWGIEKWLPDWQLPDWGWWKKGKDVVEETGKEAEKSAQ</sequence>
<evidence type="ECO:0000256" key="1">
    <source>
        <dbReference type="ARBA" id="ARBA00022729"/>
    </source>
</evidence>
<evidence type="ECO:0000256" key="2">
    <source>
        <dbReference type="ARBA" id="ARBA00023136"/>
    </source>
</evidence>
<reference evidence="5" key="1">
    <citation type="submission" date="2017-07" db="EMBL/GenBank/DDBJ databases">
        <title>The cable genome - Insights into the physiology and evolution of filamentous bacteria capable of sulfide oxidation via long distance electron transfer.</title>
        <authorList>
            <person name="Thorup C."/>
            <person name="Bjerg J.T."/>
            <person name="Schreiber L."/>
            <person name="Nielsen L.P."/>
            <person name="Kjeldsen K.U."/>
            <person name="Boesen T."/>
            <person name="Boggild A."/>
            <person name="Meysman F."/>
            <person name="Geelhoed J."/>
            <person name="Schramm A."/>
        </authorList>
    </citation>
    <scope>NUCLEOTIDE SEQUENCE [LARGE SCALE GENOMIC DNA]</scope>
    <source>
        <strain evidence="5">GS</strain>
    </source>
</reference>
<dbReference type="InterPro" id="IPR017689">
    <property type="entry name" value="BamD"/>
</dbReference>
<dbReference type="PROSITE" id="PS51257">
    <property type="entry name" value="PROKAR_LIPOPROTEIN"/>
    <property type="match status" value="1"/>
</dbReference>
<evidence type="ECO:0000313" key="6">
    <source>
        <dbReference type="Proteomes" id="UP000316238"/>
    </source>
</evidence>
<dbReference type="AlphaFoldDB" id="A0A521G062"/>
<name>A0A521G062_9BACT</name>
<keyword evidence="6" id="KW-1185">Reference proteome</keyword>
<keyword evidence="3" id="KW-0998">Cell outer membrane</keyword>
<accession>A0A521G062</accession>
<dbReference type="SUPFAM" id="SSF48452">
    <property type="entry name" value="TPR-like"/>
    <property type="match status" value="1"/>
</dbReference>
<evidence type="ECO:0000256" key="3">
    <source>
        <dbReference type="ARBA" id="ARBA00023237"/>
    </source>
</evidence>
<protein>
    <submittedName>
        <fullName evidence="5">Beta-barrel assembly machine subunit BamD</fullName>
    </submittedName>
</protein>
<dbReference type="EMBL" id="NQJD01000027">
    <property type="protein sequence ID" value="TAA74416.1"/>
    <property type="molecule type" value="Genomic_DNA"/>
</dbReference>
<dbReference type="InterPro" id="IPR011990">
    <property type="entry name" value="TPR-like_helical_dom_sf"/>
</dbReference>
<evidence type="ECO:0000313" key="5">
    <source>
        <dbReference type="EMBL" id="TAA74416.1"/>
    </source>
</evidence>
<evidence type="ECO:0000259" key="4">
    <source>
        <dbReference type="Pfam" id="PF13525"/>
    </source>
</evidence>